<dbReference type="Gene3D" id="3.30.870.10">
    <property type="entry name" value="Endonuclease Chain A"/>
    <property type="match status" value="2"/>
</dbReference>
<dbReference type="SUPFAM" id="SSF56024">
    <property type="entry name" value="Phospholipase D/nuclease"/>
    <property type="match status" value="2"/>
</dbReference>
<evidence type="ECO:0000256" key="1">
    <source>
        <dbReference type="SAM" id="MobiDB-lite"/>
    </source>
</evidence>
<dbReference type="InterPro" id="IPR010347">
    <property type="entry name" value="Tdp1"/>
</dbReference>
<gene>
    <name evidence="2" type="ORF">PoMZ_00621</name>
</gene>
<feature type="compositionally biased region" description="Basic and acidic residues" evidence="1">
    <location>
        <begin position="107"/>
        <end position="130"/>
    </location>
</feature>
<accession>A0A4P7N0I2</accession>
<dbReference type="GO" id="GO:0017005">
    <property type="term" value="F:3'-tyrosyl-DNA phosphodiesterase activity"/>
    <property type="evidence" value="ECO:0007669"/>
    <property type="project" value="TreeGrafter"/>
</dbReference>
<dbReference type="CDD" id="cd09122">
    <property type="entry name" value="PLDc_Tdp1_1"/>
    <property type="match status" value="1"/>
</dbReference>
<evidence type="ECO:0000313" key="2">
    <source>
        <dbReference type="EMBL" id="QBZ55719.1"/>
    </source>
</evidence>
<dbReference type="EMBL" id="CP034205">
    <property type="protein sequence ID" value="QBZ55719.1"/>
    <property type="molecule type" value="Genomic_DNA"/>
</dbReference>
<sequence length="636" mass="69373">MDPSAAHALNGGDDEDDALRRAIALSLGVDNSSAEVEIIESRPGSNSRRTDAIDLTLDSPEPEPEPVPASQPEAKRPTSPPPVPSSTHSIFGMDRKKMEEERLARLLKRKASDNETHETERPSQKARLEHGVAPTPTVSSTVPSSRVHNLPAAERPPFPTGVVKRTWLQGQPRSSQDITIEEVLQKDQLELAVLSSFAWDPEWLWTKVDPTKTKTTLIAFAGNEADQKEVTASAQGVARLCFPPMNGNGCMHSKLQLLKFPGYLRIVVPSGNLVPYDWGEQNGIMENSVFIIDLPPLKAGVKLEDNTLTSFGEELSYFLTAQGLNGRIINSLRKYDFSQTSRYAFVHTIAGVHTGDKWRRTGYCGLGRAIQNLGLATDEPVEIDFVASSMGALKYGYLLALYNAFQGDSGLKDYQSRASKTKTSKEDAASAQQAKLRDFFRIYFPSLATVEASRGGTRSAGTLCLRSGWWEAATFPRALFRDYENPRGALVHSKIVFARPPDASAAWAYVGSANVSESAWGNLLVKDRASSQPKMSCRNWECGVIVPVGEPASPGRTLSTGIDPGDASAGKGGSLHGHQARNSPQEQNAPVGRSRSIEELFSECVPLPMQLPGRSYALAHGGKVPHPWFFDRAPRI</sequence>
<organism evidence="2 3">
    <name type="scientific">Pyricularia oryzae</name>
    <name type="common">Rice blast fungus</name>
    <name type="synonym">Magnaporthe oryzae</name>
    <dbReference type="NCBI Taxonomy" id="318829"/>
    <lineage>
        <taxon>Eukaryota</taxon>
        <taxon>Fungi</taxon>
        <taxon>Dikarya</taxon>
        <taxon>Ascomycota</taxon>
        <taxon>Pezizomycotina</taxon>
        <taxon>Sordariomycetes</taxon>
        <taxon>Sordariomycetidae</taxon>
        <taxon>Magnaporthales</taxon>
        <taxon>Pyriculariaceae</taxon>
        <taxon>Pyricularia</taxon>
    </lineage>
</organism>
<name>A0A4P7N0I2_PYROR</name>
<protein>
    <submittedName>
        <fullName evidence="2">Uncharacterized protein</fullName>
    </submittedName>
</protein>
<dbReference type="Pfam" id="PF06087">
    <property type="entry name" value="Tyr-DNA_phospho"/>
    <property type="match status" value="1"/>
</dbReference>
<dbReference type="PANTHER" id="PTHR12415:SF4">
    <property type="entry name" value="TYROSYL-DNA PHOSPHODIESTERASE DOMAIN-CONTAINING PROTEIN"/>
    <property type="match status" value="1"/>
</dbReference>
<feature type="region of interest" description="Disordered" evidence="1">
    <location>
        <begin position="107"/>
        <end position="158"/>
    </location>
</feature>
<proteinExistence type="predicted"/>
<dbReference type="PANTHER" id="PTHR12415">
    <property type="entry name" value="TYROSYL-DNA PHOSPHODIESTERASE 1"/>
    <property type="match status" value="1"/>
</dbReference>
<dbReference type="AlphaFoldDB" id="A0A4P7N0I2"/>
<feature type="region of interest" description="Disordered" evidence="1">
    <location>
        <begin position="553"/>
        <end position="593"/>
    </location>
</feature>
<dbReference type="GO" id="GO:0005634">
    <property type="term" value="C:nucleus"/>
    <property type="evidence" value="ECO:0007669"/>
    <property type="project" value="InterPro"/>
</dbReference>
<dbReference type="Proteomes" id="UP000294847">
    <property type="component" value="Chromosome 2"/>
</dbReference>
<dbReference type="GO" id="GO:0006281">
    <property type="term" value="P:DNA repair"/>
    <property type="evidence" value="ECO:0007669"/>
    <property type="project" value="InterPro"/>
</dbReference>
<dbReference type="GO" id="GO:0003690">
    <property type="term" value="F:double-stranded DNA binding"/>
    <property type="evidence" value="ECO:0007669"/>
    <property type="project" value="TreeGrafter"/>
</dbReference>
<evidence type="ECO:0000313" key="3">
    <source>
        <dbReference type="Proteomes" id="UP000294847"/>
    </source>
</evidence>
<feature type="compositionally biased region" description="Low complexity" evidence="1">
    <location>
        <begin position="132"/>
        <end position="145"/>
    </location>
</feature>
<reference evidence="2 3" key="1">
    <citation type="journal article" date="2019" name="Mol. Biol. Evol.">
        <title>Blast fungal genomes show frequent chromosomal changes, gene gains and losses, and effector gene turnover.</title>
        <authorList>
            <person name="Gomez Luciano L.B."/>
            <person name="Jason Tsai I."/>
            <person name="Chuma I."/>
            <person name="Tosa Y."/>
            <person name="Chen Y.H."/>
            <person name="Li J.Y."/>
            <person name="Li M.Y."/>
            <person name="Jade Lu M.Y."/>
            <person name="Nakayashiki H."/>
            <person name="Li W.H."/>
        </authorList>
    </citation>
    <scope>NUCLEOTIDE SEQUENCE [LARGE SCALE GENOMIC DNA]</scope>
    <source>
        <strain evidence="2">MZ5-1-6</strain>
    </source>
</reference>
<dbReference type="GO" id="GO:0003697">
    <property type="term" value="F:single-stranded DNA binding"/>
    <property type="evidence" value="ECO:0007669"/>
    <property type="project" value="TreeGrafter"/>
</dbReference>
<feature type="region of interest" description="Disordered" evidence="1">
    <location>
        <begin position="36"/>
        <end position="95"/>
    </location>
</feature>